<dbReference type="Gene3D" id="2.40.160.10">
    <property type="entry name" value="Porin"/>
    <property type="match status" value="1"/>
</dbReference>
<feature type="signal peptide" evidence="1">
    <location>
        <begin position="1"/>
        <end position="26"/>
    </location>
</feature>
<feature type="chain" id="PRO_5022773158" evidence="1">
    <location>
        <begin position="27"/>
        <end position="472"/>
    </location>
</feature>
<keyword evidence="3" id="KW-1185">Reference proteome</keyword>
<dbReference type="EMBL" id="SJPR01000002">
    <property type="protein sequence ID" value="TWT98110.1"/>
    <property type="molecule type" value="Genomic_DNA"/>
</dbReference>
<evidence type="ECO:0000256" key="1">
    <source>
        <dbReference type="SAM" id="SignalP"/>
    </source>
</evidence>
<dbReference type="AlphaFoldDB" id="A0A5C6AF99"/>
<dbReference type="SUPFAM" id="SSF56935">
    <property type="entry name" value="Porins"/>
    <property type="match status" value="1"/>
</dbReference>
<dbReference type="RefSeq" id="WP_146444992.1">
    <property type="nucleotide sequence ID" value="NZ_SJPR01000002.1"/>
</dbReference>
<name>A0A5C6AF99_9BACT</name>
<dbReference type="InterPro" id="IPR010870">
    <property type="entry name" value="Porin_O/P"/>
</dbReference>
<gene>
    <name evidence="2" type="primary">oprP</name>
    <name evidence="2" type="ORF">Pla108_22670</name>
</gene>
<organism evidence="2 3">
    <name type="scientific">Botrimarina colliarenosi</name>
    <dbReference type="NCBI Taxonomy" id="2528001"/>
    <lineage>
        <taxon>Bacteria</taxon>
        <taxon>Pseudomonadati</taxon>
        <taxon>Planctomycetota</taxon>
        <taxon>Planctomycetia</taxon>
        <taxon>Pirellulales</taxon>
        <taxon>Lacipirellulaceae</taxon>
        <taxon>Botrimarina</taxon>
    </lineage>
</organism>
<dbReference type="InterPro" id="IPR023614">
    <property type="entry name" value="Porin_dom_sf"/>
</dbReference>
<sequence length="472" mass="50847" precursor="true">MTINNFARRLASAAAATGLLLTTAFAQDPALLQGHSAYADLAAQPISELNPPVDDLTLSEPPEVAAGALDGVVFDASLLEAGCWRCVPCTPGADPAGKGFPTVAVTGFFQADAIWFAQDATNRAVVGDAQDLADFRRARLAAKGAAAENVTYLMEYDFAFPGRPSFMDVWVDFADLADVGNLRVGQFRQPFGMDALTSVREMMFLERSLPFALVPFRQIGASLYDTAYDERMTWAIAGYRFPTDVFGNASGDSGYGMSTRETVLLYDGGCGRTVHVGAGYTYNEPSTNAARIRTGPEVGATQLDFSNATNFPVPFFVDSGAIAADSYQVYNLELAGSRGAWLFQSEYFGAKVDPIAGGGVNFDGAYAQVAYALTGENHAYSKAQGVYTRIVPHKNYGDCGLGAFEVAGRWSYLDLDDGAVNGGTITDYTLGLNWYLNRYTKFQFNYIHANLDRPTAVSSDADVFAMRAQLDF</sequence>
<proteinExistence type="predicted"/>
<comment type="caution">
    <text evidence="2">The sequence shown here is derived from an EMBL/GenBank/DDBJ whole genome shotgun (WGS) entry which is preliminary data.</text>
</comment>
<protein>
    <submittedName>
        <fullName evidence="2">Porin P</fullName>
    </submittedName>
</protein>
<keyword evidence="1" id="KW-0732">Signal</keyword>
<dbReference type="Proteomes" id="UP000317421">
    <property type="component" value="Unassembled WGS sequence"/>
</dbReference>
<evidence type="ECO:0000313" key="2">
    <source>
        <dbReference type="EMBL" id="TWT98110.1"/>
    </source>
</evidence>
<accession>A0A5C6AF99</accession>
<dbReference type="Pfam" id="PF07396">
    <property type="entry name" value="Porin_O_P"/>
    <property type="match status" value="1"/>
</dbReference>
<dbReference type="OrthoDB" id="9807854at2"/>
<evidence type="ECO:0000313" key="3">
    <source>
        <dbReference type="Proteomes" id="UP000317421"/>
    </source>
</evidence>
<reference evidence="2 3" key="1">
    <citation type="submission" date="2019-02" db="EMBL/GenBank/DDBJ databases">
        <title>Deep-cultivation of Planctomycetes and their phenomic and genomic characterization uncovers novel biology.</title>
        <authorList>
            <person name="Wiegand S."/>
            <person name="Jogler M."/>
            <person name="Boedeker C."/>
            <person name="Pinto D."/>
            <person name="Vollmers J."/>
            <person name="Rivas-Marin E."/>
            <person name="Kohn T."/>
            <person name="Peeters S.H."/>
            <person name="Heuer A."/>
            <person name="Rast P."/>
            <person name="Oberbeckmann S."/>
            <person name="Bunk B."/>
            <person name="Jeske O."/>
            <person name="Meyerdierks A."/>
            <person name="Storesund J.E."/>
            <person name="Kallscheuer N."/>
            <person name="Luecker S."/>
            <person name="Lage O.M."/>
            <person name="Pohl T."/>
            <person name="Merkel B.J."/>
            <person name="Hornburger P."/>
            <person name="Mueller R.-W."/>
            <person name="Bruemmer F."/>
            <person name="Labrenz M."/>
            <person name="Spormann A.M."/>
            <person name="Op Den Camp H."/>
            <person name="Overmann J."/>
            <person name="Amann R."/>
            <person name="Jetten M.S.M."/>
            <person name="Mascher T."/>
            <person name="Medema M.H."/>
            <person name="Devos D.P."/>
            <person name="Kaster A.-K."/>
            <person name="Ovreas L."/>
            <person name="Rohde M."/>
            <person name="Galperin M.Y."/>
            <person name="Jogler C."/>
        </authorList>
    </citation>
    <scope>NUCLEOTIDE SEQUENCE [LARGE SCALE GENOMIC DNA]</scope>
    <source>
        <strain evidence="2 3">Pla108</strain>
    </source>
</reference>